<dbReference type="SMART" id="SM00209">
    <property type="entry name" value="TSP1"/>
    <property type="match status" value="9"/>
</dbReference>
<dbReference type="Gene3D" id="2.20.100.10">
    <property type="entry name" value="Thrombospondin type-1 (TSP1) repeat"/>
    <property type="match status" value="8"/>
</dbReference>
<dbReference type="RefSeq" id="XP_006823854.1">
    <property type="nucleotide sequence ID" value="XM_006823791.1"/>
</dbReference>
<dbReference type="PROSITE" id="PS50092">
    <property type="entry name" value="TSP1"/>
    <property type="match status" value="8"/>
</dbReference>
<reference evidence="6" key="1">
    <citation type="submission" date="2025-08" db="UniProtKB">
        <authorList>
            <consortium name="RefSeq"/>
        </authorList>
    </citation>
    <scope>IDENTIFICATION</scope>
    <source>
        <tissue evidence="6">Testes</tissue>
    </source>
</reference>
<dbReference type="InterPro" id="IPR050439">
    <property type="entry name" value="ADAMTS_ADAMTS-like"/>
</dbReference>
<dbReference type="InterPro" id="IPR003598">
    <property type="entry name" value="Ig_sub2"/>
</dbReference>
<dbReference type="PROSITE" id="PS50835">
    <property type="entry name" value="IG_LIKE"/>
    <property type="match status" value="1"/>
</dbReference>
<proteinExistence type="predicted"/>
<dbReference type="InterPro" id="IPR010294">
    <property type="entry name" value="ADAMTS_spacer1"/>
</dbReference>
<dbReference type="SMART" id="SM00408">
    <property type="entry name" value="IGc2"/>
    <property type="match status" value="1"/>
</dbReference>
<evidence type="ECO:0000256" key="3">
    <source>
        <dbReference type="ARBA" id="ARBA00023157"/>
    </source>
</evidence>
<dbReference type="Pfam" id="PF19236">
    <property type="entry name" value="ADAMTS_CR_3"/>
    <property type="match status" value="1"/>
</dbReference>
<dbReference type="SUPFAM" id="SSF48726">
    <property type="entry name" value="Immunoglobulin"/>
    <property type="match status" value="1"/>
</dbReference>
<dbReference type="InterPro" id="IPR045371">
    <property type="entry name" value="ADAMTS_CR_3"/>
</dbReference>
<gene>
    <name evidence="6" type="primary">LOC102800798</name>
</gene>
<evidence type="ECO:0000313" key="6">
    <source>
        <dbReference type="RefSeq" id="XP_006823854.1"/>
    </source>
</evidence>
<evidence type="ECO:0000256" key="2">
    <source>
        <dbReference type="ARBA" id="ARBA00022525"/>
    </source>
</evidence>
<name>A0ABM0MV13_SACKO</name>
<dbReference type="SUPFAM" id="SSF82895">
    <property type="entry name" value="TSP-1 type 1 repeat"/>
    <property type="match status" value="9"/>
</dbReference>
<dbReference type="InterPro" id="IPR036179">
    <property type="entry name" value="Ig-like_dom_sf"/>
</dbReference>
<dbReference type="InterPro" id="IPR003599">
    <property type="entry name" value="Ig_sub"/>
</dbReference>
<dbReference type="Proteomes" id="UP000694865">
    <property type="component" value="Unplaced"/>
</dbReference>
<keyword evidence="2" id="KW-0964">Secreted</keyword>
<protein>
    <submittedName>
        <fullName evidence="6">ADAMTS-like protein 1-like</fullName>
    </submittedName>
</protein>
<dbReference type="InterPro" id="IPR013783">
    <property type="entry name" value="Ig-like_fold"/>
</dbReference>
<dbReference type="Pfam" id="PF05986">
    <property type="entry name" value="ADAMTS_spacer1"/>
    <property type="match status" value="1"/>
</dbReference>
<dbReference type="Gene3D" id="2.60.40.10">
    <property type="entry name" value="Immunoglobulins"/>
    <property type="match status" value="1"/>
</dbReference>
<dbReference type="Gene3D" id="2.60.120.830">
    <property type="match status" value="1"/>
</dbReference>
<dbReference type="Pfam" id="PF19030">
    <property type="entry name" value="TSP1_ADAMTS"/>
    <property type="match status" value="8"/>
</dbReference>
<organism evidence="5 6">
    <name type="scientific">Saccoglossus kowalevskii</name>
    <name type="common">Acorn worm</name>
    <dbReference type="NCBI Taxonomy" id="10224"/>
    <lineage>
        <taxon>Eukaryota</taxon>
        <taxon>Metazoa</taxon>
        <taxon>Hemichordata</taxon>
        <taxon>Enteropneusta</taxon>
        <taxon>Harrimaniidae</taxon>
        <taxon>Saccoglossus</taxon>
    </lineage>
</organism>
<dbReference type="GeneID" id="102800798"/>
<evidence type="ECO:0000313" key="5">
    <source>
        <dbReference type="Proteomes" id="UP000694865"/>
    </source>
</evidence>
<dbReference type="PANTHER" id="PTHR13723:SF313">
    <property type="entry name" value="PEPTIDASE M12B DOMAIN-CONTAINING PROTEIN"/>
    <property type="match status" value="1"/>
</dbReference>
<accession>A0ABM0MV13</accession>
<dbReference type="InterPro" id="IPR007110">
    <property type="entry name" value="Ig-like_dom"/>
</dbReference>
<dbReference type="InterPro" id="IPR013273">
    <property type="entry name" value="ADAMTS/ADAMTS-like"/>
</dbReference>
<comment type="subcellular location">
    <subcellularLocation>
        <location evidence="1">Secreted</location>
    </subcellularLocation>
</comment>
<dbReference type="PANTHER" id="PTHR13723">
    <property type="entry name" value="ADAMTS A DISINTEGRIN AND METALLOPROTEASE WITH THROMBOSPONDIN MOTIFS PROTEASE"/>
    <property type="match status" value="1"/>
</dbReference>
<evidence type="ECO:0000259" key="4">
    <source>
        <dbReference type="PROSITE" id="PS50835"/>
    </source>
</evidence>
<keyword evidence="5" id="KW-1185">Reference proteome</keyword>
<sequence>MASTDNADVDSGLKSLICIGHALAWSPWSAWSECSRTCGGGASYSLRDCDRDRDRHEDCAGKSIRYRTCSTQACCSGSADFRAQQCSAFNDVQFGDVSFEWIPKIGKMRQPCALICQAVGYDNIVEELAPKVLDGTPCYRNGRDMCINGECLPVGCDYELNSTAVEDECGVCNGDGSTCKQIKGTKKLSAVIARGIEELMILPVGSRNIKFTHRGRAHMGVRGQKTRKGLNQNMRYLTKAGKYEIEENSVDFFLTRSGKEIISLTGPTKANLSMTVLYTEASSKHEKVHYQYHVPRLFLWQDLGWTQCSHTCGGGEQVAKVKCVDVRTGEEVDESECQPNHKPLLQQRGCNQQHCPPSWVSDPWNPCTKSCGGGMQFRNVLCVEMTPSGLLVRVEDTMCSGARPALQRVCNMEPCPMWYTEPWSQCSATCGRGIIYRRVYCKNHDGVIAHGCTSNTKPSEEKHCLASELCVKEQEAGVIRISGPTVIKQSQSIQELSQASSEPSYVVGEWSLCSKTCGPGIQVRPVSCQVYLTYSESTVVLDDDQCLTIKPEENQECNIGSCMNYGESEYPTVDIETEIYKDISTSNSVENSVSVYVWQYNGYTDCSRSCLGGIQDTIIECYDMVKDEVVSDTFCNFDEQLPTVQHPCNNIPCPPEIRASICMKPTTTGSMEETDSIECNKLEQPPIILPCTGPPCYEPPKWKKSPTILGEYSKFVQKHMVNKLYFTIGGEASVFQEVTVIIKCPVKFWRRALIRWQRNFENIDKRNRKMTILKDGRLRISHVELSDAAVYSCVARDVSQNFTLTVQDVPVLETVSNSSVVRWGVGRWSACSESCGGGYQIRRIYCEGLFQDINSWSEIRAVLCESQPVPIDQQECNTQECPHWETGEWSDCNTRCISENTATHRRTVKCLDHNGKQIANKKCNTKLKPKHKEHCQTTNCKAIWHPSAWTQCSSSCGTTGTKTRMIGCVYRNRKQPADVQYCNQKRKPELVTACNRKPCAQGFKAVGFE</sequence>
<feature type="domain" description="Ig-like" evidence="4">
    <location>
        <begin position="706"/>
        <end position="805"/>
    </location>
</feature>
<dbReference type="InterPro" id="IPR036383">
    <property type="entry name" value="TSP1_rpt_sf"/>
</dbReference>
<evidence type="ECO:0000256" key="1">
    <source>
        <dbReference type="ARBA" id="ARBA00004613"/>
    </source>
</evidence>
<dbReference type="SMART" id="SM00409">
    <property type="entry name" value="IG"/>
    <property type="match status" value="1"/>
</dbReference>
<dbReference type="InterPro" id="IPR000884">
    <property type="entry name" value="TSP1_rpt"/>
</dbReference>
<dbReference type="Pfam" id="PF00090">
    <property type="entry name" value="TSP_1"/>
    <property type="match status" value="1"/>
</dbReference>
<dbReference type="PRINTS" id="PR01857">
    <property type="entry name" value="ADAMTSFAMILY"/>
</dbReference>
<keyword evidence="3" id="KW-1015">Disulfide bond</keyword>